<proteinExistence type="predicted"/>
<organism evidence="2 3">
    <name type="scientific">Anas platyrhynchos</name>
    <name type="common">Mallard</name>
    <name type="synonym">Anas boschas</name>
    <dbReference type="NCBI Taxonomy" id="8839"/>
    <lineage>
        <taxon>Eukaryota</taxon>
        <taxon>Metazoa</taxon>
        <taxon>Chordata</taxon>
        <taxon>Craniata</taxon>
        <taxon>Vertebrata</taxon>
        <taxon>Euteleostomi</taxon>
        <taxon>Archelosauria</taxon>
        <taxon>Archosauria</taxon>
        <taxon>Dinosauria</taxon>
        <taxon>Saurischia</taxon>
        <taxon>Theropoda</taxon>
        <taxon>Coelurosauria</taxon>
        <taxon>Aves</taxon>
        <taxon>Neognathae</taxon>
        <taxon>Galloanserae</taxon>
        <taxon>Anseriformes</taxon>
        <taxon>Anatidae</taxon>
        <taxon>Anatinae</taxon>
        <taxon>Anas</taxon>
    </lineage>
</organism>
<dbReference type="Proteomes" id="UP000694400">
    <property type="component" value="Chromosome 1"/>
</dbReference>
<evidence type="ECO:0000259" key="1">
    <source>
        <dbReference type="Pfam" id="PF14780"/>
    </source>
</evidence>
<dbReference type="GO" id="GO:0045747">
    <property type="term" value="P:positive regulation of Notch signaling pathway"/>
    <property type="evidence" value="ECO:0007669"/>
    <property type="project" value="TreeGrafter"/>
</dbReference>
<evidence type="ECO:0000313" key="2">
    <source>
        <dbReference type="Ensembl" id="ENSAPLP00020009885.1"/>
    </source>
</evidence>
<dbReference type="Ensembl" id="ENSAPLT00020010641.1">
    <property type="protein sequence ID" value="ENSAPLP00020009885.1"/>
    <property type="gene ID" value="ENSAPLG00020007261.1"/>
</dbReference>
<sequence>MVVTECLPPAVRSLPELRRRCLAAVRGLRGKGPAVEGGVLRGLLYAYRRRLLRHRPYLALQQVEQCLKRLWKMNLVGSIETLAELIPKKNKFEAHAEYLVPSQPMLETVAVKVLGGCKLILRLLDCCCKAFLLSVKHLCSQEYILLNTVASGLLSRLWIQYRCILQSLISLYGVLSASLRLVSETQQMPYIKGFAFPSDIRNFLGADLSSEVKKQKAAILTAKRPTSWVKKLFPDMPKEESEAGNGFVTCESAMKNPSIPMDVGEPVLVTRENRGKAACRGATAVWQLSTLGLSLQLFQTAASFGELSEALRKAILWCKGHKLKPAAYFFRNKLLKSNRLHHVEAQGCSLRKKLCCVKTSLCKYLLCGSQRRRWPRQYLGAQLWQRKVKSSRRLKRTRTARPNQAELFRVCENRALLSVGPSGQAGPPIACTAADKLSVAGTPKRLLPGSVQEEVSDNTDIDSIFAAMGV</sequence>
<feature type="domain" description="Nucleolus and neural progenitor protein-like N-terminal" evidence="1">
    <location>
        <begin position="38"/>
        <end position="175"/>
    </location>
</feature>
<dbReference type="PANTHER" id="PTHR34761:SF1">
    <property type="entry name" value="NUCLEOLUS AND NEURAL PROGENITOR PROTEIN"/>
    <property type="match status" value="1"/>
</dbReference>
<dbReference type="Pfam" id="PF14780">
    <property type="entry name" value="NEPRO_N"/>
    <property type="match status" value="1"/>
</dbReference>
<dbReference type="InterPro" id="IPR027951">
    <property type="entry name" value="Nepro_N"/>
</dbReference>
<dbReference type="AlphaFoldDB" id="A0A8B9SR51"/>
<accession>A0A8B9SR51</accession>
<dbReference type="GO" id="GO:0005634">
    <property type="term" value="C:nucleus"/>
    <property type="evidence" value="ECO:0007669"/>
    <property type="project" value="TreeGrafter"/>
</dbReference>
<dbReference type="PANTHER" id="PTHR34761">
    <property type="entry name" value="NUCLEOLUS AND NEURAL PROGENITOR PROTEIN"/>
    <property type="match status" value="1"/>
</dbReference>
<reference evidence="2" key="3">
    <citation type="submission" date="2025-09" db="UniProtKB">
        <authorList>
            <consortium name="Ensembl"/>
        </authorList>
    </citation>
    <scope>IDENTIFICATION</scope>
</reference>
<dbReference type="InterPro" id="IPR052835">
    <property type="entry name" value="Nepro"/>
</dbReference>
<reference evidence="2" key="1">
    <citation type="submission" date="2019-08" db="EMBL/GenBank/DDBJ databases">
        <title>Three high-quality genomes provides insights into domestication of ducks.</title>
        <authorList>
            <person name="Hou Z.C."/>
            <person name="Zhu F."/>
            <person name="Yin Z.T."/>
            <person name="Zhang F."/>
        </authorList>
    </citation>
    <scope>NUCLEOTIDE SEQUENCE [LARGE SCALE GENOMIC DNA]</scope>
</reference>
<evidence type="ECO:0000313" key="3">
    <source>
        <dbReference type="Proteomes" id="UP000694400"/>
    </source>
</evidence>
<protein>
    <submittedName>
        <fullName evidence="2">Nucleolus and neural progenitor protein</fullName>
    </submittedName>
</protein>
<reference evidence="2" key="2">
    <citation type="submission" date="2025-08" db="UniProtKB">
        <authorList>
            <consortium name="Ensembl"/>
        </authorList>
    </citation>
    <scope>IDENTIFICATION</scope>
</reference>
<name>A0A8B9SR51_ANAPL</name>